<evidence type="ECO:0000256" key="3">
    <source>
        <dbReference type="ARBA" id="ARBA00022553"/>
    </source>
</evidence>
<protein>
    <submittedName>
        <fullName evidence="14 15">Sensor histidine kinase</fullName>
    </submittedName>
</protein>
<evidence type="ECO:0000256" key="10">
    <source>
        <dbReference type="ARBA" id="ARBA00023012"/>
    </source>
</evidence>
<sequence>MKKWLNSGLSRLGLFPKLILVMVVSIVLVSVLILWTTIHMSTNLFTETFSITNSKVLSQIKTNFDAFNDSIAAVTNNVSQSAAIRGFLSEGDGDSVTLSKSYYNMRETMKRVQSMIEFYEVGITIAGANGRSFSTNPSYIQKTAEELRQEQITKAAAQSPSRLIFDDYQSKTKEGELQMISATKALTDRTRNRMYGTVYITMREEAFRQFYDNFTSRGNDVVIMNEKGEIVSSNREDWIGTIQPELLSYAETIKENAPKNITARVMGQESIIISEYLPFYRFYLVNILDKKSAMGQLIDMKTVALICAAIVIGALLLVFLITNQMTKSLRRLVKQMSNVTKSDLDNYIPVSGSYESRQLGHAYNYMLDELHDYVDQLVQTQREQRNAELAALQSQINPHFLYNTLASIKVLVQQGNKDKAAETINALIGLLQNTISDVSETVTVEKEIENLKNYVFINHVRYGGRIKAAFYVAPDCTHYHVPKLVIQPFIENAFFHGFIKKEMGTIHVMVSRAGESLICEIMDNGDGIEGLNMEGALPNPQNNRQLFSGIGIRNVHDRIELLYGSPYGVTIMSTVGEGTRVTVTLPLITG</sequence>
<dbReference type="AlphaFoldDB" id="A0A2V4WUG3"/>
<keyword evidence="5 12" id="KW-0812">Transmembrane</keyword>
<comment type="subcellular location">
    <subcellularLocation>
        <location evidence="1">Cell membrane</location>
        <topology evidence="1">Multi-pass membrane protein</topology>
    </subcellularLocation>
</comment>
<evidence type="ECO:0000256" key="7">
    <source>
        <dbReference type="ARBA" id="ARBA00022777"/>
    </source>
</evidence>
<feature type="transmembrane region" description="Helical" evidence="12">
    <location>
        <begin position="12"/>
        <end position="35"/>
    </location>
</feature>
<keyword evidence="17" id="KW-1185">Reference proteome</keyword>
<dbReference type="InterPro" id="IPR003594">
    <property type="entry name" value="HATPase_dom"/>
</dbReference>
<evidence type="ECO:0000313" key="17">
    <source>
        <dbReference type="Proteomes" id="UP000509327"/>
    </source>
</evidence>
<dbReference type="GO" id="GO:0000155">
    <property type="term" value="F:phosphorelay sensor kinase activity"/>
    <property type="evidence" value="ECO:0007669"/>
    <property type="project" value="InterPro"/>
</dbReference>
<dbReference type="Pfam" id="PF02518">
    <property type="entry name" value="HATPase_c"/>
    <property type="match status" value="1"/>
</dbReference>
<dbReference type="PROSITE" id="PS50885">
    <property type="entry name" value="HAMP"/>
    <property type="match status" value="1"/>
</dbReference>
<keyword evidence="3" id="KW-0597">Phosphoprotein</keyword>
<dbReference type="Pfam" id="PF00672">
    <property type="entry name" value="HAMP"/>
    <property type="match status" value="1"/>
</dbReference>
<evidence type="ECO:0000313" key="15">
    <source>
        <dbReference type="EMBL" id="QKS59613.1"/>
    </source>
</evidence>
<dbReference type="GO" id="GO:0005886">
    <property type="term" value="C:plasma membrane"/>
    <property type="evidence" value="ECO:0007669"/>
    <property type="project" value="UniProtKB-SubCell"/>
</dbReference>
<keyword evidence="9 12" id="KW-1133">Transmembrane helix</keyword>
<evidence type="ECO:0000256" key="6">
    <source>
        <dbReference type="ARBA" id="ARBA00022741"/>
    </source>
</evidence>
<feature type="domain" description="HAMP" evidence="13">
    <location>
        <begin position="323"/>
        <end position="375"/>
    </location>
</feature>
<dbReference type="CDD" id="cd06225">
    <property type="entry name" value="HAMP"/>
    <property type="match status" value="1"/>
</dbReference>
<dbReference type="Gene3D" id="6.10.340.10">
    <property type="match status" value="1"/>
</dbReference>
<dbReference type="InterPro" id="IPR010559">
    <property type="entry name" value="Sig_transdc_His_kin_internal"/>
</dbReference>
<feature type="transmembrane region" description="Helical" evidence="12">
    <location>
        <begin position="303"/>
        <end position="322"/>
    </location>
</feature>
<dbReference type="Gene3D" id="3.30.565.10">
    <property type="entry name" value="Histidine kinase-like ATPase, C-terminal domain"/>
    <property type="match status" value="1"/>
</dbReference>
<dbReference type="EMBL" id="QJSW01000001">
    <property type="protein sequence ID" value="PYE52257.1"/>
    <property type="molecule type" value="Genomic_DNA"/>
</dbReference>
<dbReference type="RefSeq" id="WP_110893258.1">
    <property type="nucleotide sequence ID" value="NZ_CP054614.1"/>
</dbReference>
<dbReference type="EMBL" id="CP054614">
    <property type="protein sequence ID" value="QKS59613.1"/>
    <property type="molecule type" value="Genomic_DNA"/>
</dbReference>
<proteinExistence type="predicted"/>
<evidence type="ECO:0000256" key="1">
    <source>
        <dbReference type="ARBA" id="ARBA00004651"/>
    </source>
</evidence>
<dbReference type="SUPFAM" id="SSF158472">
    <property type="entry name" value="HAMP domain-like"/>
    <property type="match status" value="1"/>
</dbReference>
<dbReference type="GO" id="GO:0005524">
    <property type="term" value="F:ATP binding"/>
    <property type="evidence" value="ECO:0007669"/>
    <property type="project" value="UniProtKB-KW"/>
</dbReference>
<dbReference type="Pfam" id="PF06580">
    <property type="entry name" value="His_kinase"/>
    <property type="match status" value="1"/>
</dbReference>
<dbReference type="SUPFAM" id="SSF55874">
    <property type="entry name" value="ATPase domain of HSP90 chaperone/DNA topoisomerase II/histidine kinase"/>
    <property type="match status" value="1"/>
</dbReference>
<dbReference type="Proteomes" id="UP000509327">
    <property type="component" value="Chromosome"/>
</dbReference>
<dbReference type="PANTHER" id="PTHR34220:SF11">
    <property type="entry name" value="SENSOR PROTEIN KINASE HPTS"/>
    <property type="match status" value="1"/>
</dbReference>
<evidence type="ECO:0000256" key="4">
    <source>
        <dbReference type="ARBA" id="ARBA00022679"/>
    </source>
</evidence>
<evidence type="ECO:0000313" key="14">
    <source>
        <dbReference type="EMBL" id="PYE52257.1"/>
    </source>
</evidence>
<dbReference type="Proteomes" id="UP000247790">
    <property type="component" value="Unassembled WGS sequence"/>
</dbReference>
<keyword evidence="2" id="KW-1003">Cell membrane</keyword>
<evidence type="ECO:0000256" key="8">
    <source>
        <dbReference type="ARBA" id="ARBA00022840"/>
    </source>
</evidence>
<evidence type="ECO:0000256" key="9">
    <source>
        <dbReference type="ARBA" id="ARBA00022989"/>
    </source>
</evidence>
<dbReference type="OrthoDB" id="9776552at2"/>
<evidence type="ECO:0000256" key="12">
    <source>
        <dbReference type="SAM" id="Phobius"/>
    </source>
</evidence>
<evidence type="ECO:0000259" key="13">
    <source>
        <dbReference type="PROSITE" id="PS50885"/>
    </source>
</evidence>
<keyword evidence="4" id="KW-0808">Transferase</keyword>
<keyword evidence="7 14" id="KW-0418">Kinase</keyword>
<evidence type="ECO:0000256" key="2">
    <source>
        <dbReference type="ARBA" id="ARBA00022475"/>
    </source>
</evidence>
<evidence type="ECO:0000313" key="16">
    <source>
        <dbReference type="Proteomes" id="UP000247790"/>
    </source>
</evidence>
<evidence type="ECO:0000256" key="5">
    <source>
        <dbReference type="ARBA" id="ARBA00022692"/>
    </source>
</evidence>
<accession>A0A2V4WUG3</accession>
<keyword evidence="8" id="KW-0067">ATP-binding</keyword>
<dbReference type="SMART" id="SM00304">
    <property type="entry name" value="HAMP"/>
    <property type="match status" value="1"/>
</dbReference>
<dbReference type="InterPro" id="IPR003660">
    <property type="entry name" value="HAMP_dom"/>
</dbReference>
<keyword evidence="11 12" id="KW-0472">Membrane</keyword>
<dbReference type="InterPro" id="IPR050640">
    <property type="entry name" value="Bact_2-comp_sensor_kinase"/>
</dbReference>
<dbReference type="InterPro" id="IPR036890">
    <property type="entry name" value="HATPase_C_sf"/>
</dbReference>
<keyword evidence="10" id="KW-0902">Two-component regulatory system</keyword>
<reference evidence="14 16" key="1">
    <citation type="submission" date="2018-06" db="EMBL/GenBank/DDBJ databases">
        <title>Genomic Encyclopedia of Type Strains, Phase III (KMG-III): the genomes of soil and plant-associated and newly described type strains.</title>
        <authorList>
            <person name="Whitman W."/>
        </authorList>
    </citation>
    <scope>NUCLEOTIDE SEQUENCE [LARGE SCALE GENOMIC DNA]</scope>
    <source>
        <strain evidence="14 16">CECT 7022</strain>
    </source>
</reference>
<organism evidence="14 16">
    <name type="scientific">Paenibacillus barcinonensis</name>
    <dbReference type="NCBI Taxonomy" id="198119"/>
    <lineage>
        <taxon>Bacteria</taxon>
        <taxon>Bacillati</taxon>
        <taxon>Bacillota</taxon>
        <taxon>Bacilli</taxon>
        <taxon>Bacillales</taxon>
        <taxon>Paenibacillaceae</taxon>
        <taxon>Paenibacillus</taxon>
    </lineage>
</organism>
<keyword evidence="6" id="KW-0547">Nucleotide-binding</keyword>
<dbReference type="PANTHER" id="PTHR34220">
    <property type="entry name" value="SENSOR HISTIDINE KINASE YPDA"/>
    <property type="match status" value="1"/>
</dbReference>
<gene>
    <name evidence="14" type="ORF">DFQ00_101190</name>
    <name evidence="15" type="ORF">HUB98_27690</name>
</gene>
<reference evidence="15 17" key="2">
    <citation type="submission" date="2020-06" db="EMBL/GenBank/DDBJ databases">
        <title>Complete genome of Paenibacillus barcinonensis KACC11450.</title>
        <authorList>
            <person name="Kim M."/>
            <person name="Park Y.-J."/>
            <person name="Shin J.-H."/>
        </authorList>
    </citation>
    <scope>NUCLEOTIDE SEQUENCE [LARGE SCALE GENOMIC DNA]</scope>
    <source>
        <strain evidence="15 17">KACC11450</strain>
    </source>
</reference>
<evidence type="ECO:0000256" key="11">
    <source>
        <dbReference type="ARBA" id="ARBA00023136"/>
    </source>
</evidence>
<name>A0A2V4WUG3_PAEBA</name>